<sequence length="374" mass="40601">MSNEFVPAGRATGVGTPGTGRAAEHAEVPQVADETVPTAHADTHGAQTEARAPHAARSSGAPLLLFEQVSKWYGTVLALNQVTLELTGGITGLVGANGAGKSTLLRMANGQLRPTLGRVSVRGVDTWNWRARRLVGYCPDADAFYEEMSGRRFVWTMARLCGYTRAESHRRTEGVLARVGMLERADRKLRGYSKGMRQRIKLAQALLHEPELLILDEPLSGIDPIGRQELLELFQSLAAQGKCLLISSHELEALEKLTNHVVIMARGRVAAVGTLQQIRDLLEDHPVSVRIDVENPRAVARLLIALPEVLAVDVAPNLADGPDALVVKADHPKRFFETFGRLAVEHAIDVRRLEPLDESAHAILGYLLGGSGKT</sequence>
<evidence type="ECO:0000256" key="4">
    <source>
        <dbReference type="ARBA" id="ARBA00022840"/>
    </source>
</evidence>
<organism evidence="7 8">
    <name type="scientific">Gemmata algarum</name>
    <dbReference type="NCBI Taxonomy" id="2975278"/>
    <lineage>
        <taxon>Bacteria</taxon>
        <taxon>Pseudomonadati</taxon>
        <taxon>Planctomycetota</taxon>
        <taxon>Planctomycetia</taxon>
        <taxon>Gemmatales</taxon>
        <taxon>Gemmataceae</taxon>
        <taxon>Gemmata</taxon>
    </lineage>
</organism>
<evidence type="ECO:0000256" key="2">
    <source>
        <dbReference type="ARBA" id="ARBA00022448"/>
    </source>
</evidence>
<keyword evidence="2" id="KW-0813">Transport</keyword>
<dbReference type="PROSITE" id="PS50893">
    <property type="entry name" value="ABC_TRANSPORTER_2"/>
    <property type="match status" value="1"/>
</dbReference>
<reference evidence="8" key="1">
    <citation type="journal article" date="2023" name="Mar. Drugs">
        <title>Gemmata algarum, a Novel Planctomycete Isolated from an Algal Mat, Displays Antimicrobial Activity.</title>
        <authorList>
            <person name="Kumar G."/>
            <person name="Kallscheuer N."/>
            <person name="Kashif M."/>
            <person name="Ahamad S."/>
            <person name="Jagadeeshwari U."/>
            <person name="Pannikurungottu S."/>
            <person name="Haufschild T."/>
            <person name="Kabuu M."/>
            <person name="Sasikala C."/>
            <person name="Jogler C."/>
            <person name="Ramana C."/>
        </authorList>
    </citation>
    <scope>NUCLEOTIDE SEQUENCE [LARGE SCALE GENOMIC DNA]</scope>
    <source>
        <strain evidence="8">JC673</strain>
    </source>
</reference>
<name>A0ABU5F6J9_9BACT</name>
<proteinExistence type="inferred from homology"/>
<keyword evidence="8" id="KW-1185">Reference proteome</keyword>
<feature type="region of interest" description="Disordered" evidence="5">
    <location>
        <begin position="1"/>
        <end position="26"/>
    </location>
</feature>
<accession>A0ABU5F6J9</accession>
<dbReference type="InterPro" id="IPR027417">
    <property type="entry name" value="P-loop_NTPase"/>
</dbReference>
<feature type="domain" description="ABC transporter" evidence="6">
    <location>
        <begin position="64"/>
        <end position="291"/>
    </location>
</feature>
<dbReference type="InterPro" id="IPR003439">
    <property type="entry name" value="ABC_transporter-like_ATP-bd"/>
</dbReference>
<evidence type="ECO:0000256" key="3">
    <source>
        <dbReference type="ARBA" id="ARBA00022741"/>
    </source>
</evidence>
<protein>
    <submittedName>
        <fullName evidence="7">ABC transporter ATP-binding protein</fullName>
    </submittedName>
</protein>
<dbReference type="InterPro" id="IPR003593">
    <property type="entry name" value="AAA+_ATPase"/>
</dbReference>
<feature type="region of interest" description="Disordered" evidence="5">
    <location>
        <begin position="35"/>
        <end position="54"/>
    </location>
</feature>
<evidence type="ECO:0000313" key="8">
    <source>
        <dbReference type="Proteomes" id="UP001272242"/>
    </source>
</evidence>
<dbReference type="PROSITE" id="PS00211">
    <property type="entry name" value="ABC_TRANSPORTER_1"/>
    <property type="match status" value="1"/>
</dbReference>
<dbReference type="Pfam" id="PF00005">
    <property type="entry name" value="ABC_tran"/>
    <property type="match status" value="1"/>
</dbReference>
<dbReference type="RefSeq" id="WP_320689449.1">
    <property type="nucleotide sequence ID" value="NZ_JAXBLV010000233.1"/>
</dbReference>
<dbReference type="Proteomes" id="UP001272242">
    <property type="component" value="Unassembled WGS sequence"/>
</dbReference>
<dbReference type="PANTHER" id="PTHR43335">
    <property type="entry name" value="ABC TRANSPORTER, ATP-BINDING PROTEIN"/>
    <property type="match status" value="1"/>
</dbReference>
<dbReference type="SMART" id="SM00382">
    <property type="entry name" value="AAA"/>
    <property type="match status" value="1"/>
</dbReference>
<keyword evidence="3" id="KW-0547">Nucleotide-binding</keyword>
<evidence type="ECO:0000313" key="7">
    <source>
        <dbReference type="EMBL" id="MDY3563215.1"/>
    </source>
</evidence>
<comment type="caution">
    <text evidence="7">The sequence shown here is derived from an EMBL/GenBank/DDBJ whole genome shotgun (WGS) entry which is preliminary data.</text>
</comment>
<keyword evidence="4 7" id="KW-0067">ATP-binding</keyword>
<dbReference type="PANTHER" id="PTHR43335:SF11">
    <property type="entry name" value="ABC TRANSPORTER RELATED"/>
    <property type="match status" value="1"/>
</dbReference>
<dbReference type="InterPro" id="IPR017871">
    <property type="entry name" value="ABC_transporter-like_CS"/>
</dbReference>
<gene>
    <name evidence="7" type="ORF">R5W23_004714</name>
</gene>
<evidence type="ECO:0000259" key="6">
    <source>
        <dbReference type="PROSITE" id="PS50893"/>
    </source>
</evidence>
<dbReference type="SUPFAM" id="SSF52540">
    <property type="entry name" value="P-loop containing nucleoside triphosphate hydrolases"/>
    <property type="match status" value="1"/>
</dbReference>
<dbReference type="EMBL" id="JAXBLV010000233">
    <property type="protein sequence ID" value="MDY3563215.1"/>
    <property type="molecule type" value="Genomic_DNA"/>
</dbReference>
<dbReference type="GO" id="GO:0005524">
    <property type="term" value="F:ATP binding"/>
    <property type="evidence" value="ECO:0007669"/>
    <property type="project" value="UniProtKB-KW"/>
</dbReference>
<evidence type="ECO:0000256" key="1">
    <source>
        <dbReference type="ARBA" id="ARBA00005417"/>
    </source>
</evidence>
<dbReference type="CDD" id="cd03230">
    <property type="entry name" value="ABC_DR_subfamily_A"/>
    <property type="match status" value="1"/>
</dbReference>
<dbReference type="Gene3D" id="3.40.50.300">
    <property type="entry name" value="P-loop containing nucleotide triphosphate hydrolases"/>
    <property type="match status" value="1"/>
</dbReference>
<comment type="similarity">
    <text evidence="1">Belongs to the ABC transporter superfamily.</text>
</comment>
<evidence type="ECO:0000256" key="5">
    <source>
        <dbReference type="SAM" id="MobiDB-lite"/>
    </source>
</evidence>